<dbReference type="EMBL" id="JAROKS010000001">
    <property type="protein sequence ID" value="KAK1806359.1"/>
    <property type="molecule type" value="Genomic_DNA"/>
</dbReference>
<dbReference type="GO" id="GO:0003682">
    <property type="term" value="F:chromatin binding"/>
    <property type="evidence" value="ECO:0007669"/>
    <property type="project" value="TreeGrafter"/>
</dbReference>
<comment type="function">
    <text evidence="11">Component of the eukaryotic translation initiation factor 3 (eIF-3) complex, which is involved in protein synthesis of a specialized repertoire of mRNAs and, together with other initiation factors, stimulates binding of mRNA and methionyl-tRNAi to the 40S ribosome. The eIF-3 complex specifically targets and initiates translation of a subset of mRNAs involved in cell proliferation.</text>
</comment>
<proteinExistence type="inferred from homology"/>
<dbReference type="PANTHER" id="PTHR12585">
    <property type="entry name" value="SCC1 / RAD21 FAMILY MEMBER"/>
    <property type="match status" value="1"/>
</dbReference>
<dbReference type="Pfam" id="PF04824">
    <property type="entry name" value="Rad21_Rec8"/>
    <property type="match status" value="1"/>
</dbReference>
<dbReference type="CDD" id="cd08065">
    <property type="entry name" value="MPN_eIF3h"/>
    <property type="match status" value="1"/>
</dbReference>
<evidence type="ECO:0000256" key="4">
    <source>
        <dbReference type="ARBA" id="ARBA00022454"/>
    </source>
</evidence>
<evidence type="ECO:0000256" key="8">
    <source>
        <dbReference type="ARBA" id="ARBA00022917"/>
    </source>
</evidence>
<dbReference type="CDD" id="cd21792">
    <property type="entry name" value="Rad21_Rec8_M_NXP1-like"/>
    <property type="match status" value="1"/>
</dbReference>
<evidence type="ECO:0000256" key="9">
    <source>
        <dbReference type="ARBA" id="ARBA00023242"/>
    </source>
</evidence>
<dbReference type="InterPro" id="IPR006910">
    <property type="entry name" value="Rad21_Rec8_N"/>
</dbReference>
<comment type="similarity">
    <text evidence="11">Belongs to the eIF-3 subunit H family.</text>
</comment>
<gene>
    <name evidence="11" type="primary">EIF3H</name>
    <name evidence="11" type="synonym">EIF3S3</name>
    <name evidence="14" type="ORF">P4O66_004873</name>
</gene>
<name>A0AAD9E6M4_9TELE</name>
<feature type="compositionally biased region" description="Polar residues" evidence="12">
    <location>
        <begin position="449"/>
        <end position="459"/>
    </location>
</feature>
<evidence type="ECO:0000313" key="15">
    <source>
        <dbReference type="Proteomes" id="UP001239994"/>
    </source>
</evidence>
<comment type="similarity">
    <text evidence="3">Belongs to the rad21 family.</text>
</comment>
<dbReference type="GO" id="GO:1990414">
    <property type="term" value="P:replication-born double-strand break repair via sister chromatid exchange"/>
    <property type="evidence" value="ECO:0007669"/>
    <property type="project" value="TreeGrafter"/>
</dbReference>
<dbReference type="Gene3D" id="3.40.140.10">
    <property type="entry name" value="Cytidine Deaminase, domain 2"/>
    <property type="match status" value="1"/>
</dbReference>
<dbReference type="FunFam" id="1.10.10.580:FF:000001">
    <property type="entry name" value="double-strand-break repair protein rad21 homolog"/>
    <property type="match status" value="1"/>
</dbReference>
<dbReference type="GO" id="GO:0007059">
    <property type="term" value="P:chromosome segregation"/>
    <property type="evidence" value="ECO:0007669"/>
    <property type="project" value="UniProtKB-KW"/>
</dbReference>
<keyword evidence="8 11" id="KW-0648">Protein biosynthesis</keyword>
<dbReference type="GO" id="GO:0005852">
    <property type="term" value="C:eukaryotic translation initiation factor 3 complex"/>
    <property type="evidence" value="ECO:0007669"/>
    <property type="project" value="UniProtKB-UniRule"/>
</dbReference>
<keyword evidence="6 11" id="KW-0396">Initiation factor</keyword>
<feature type="region of interest" description="Disordered" evidence="12">
    <location>
        <begin position="709"/>
        <end position="739"/>
    </location>
</feature>
<dbReference type="GO" id="GO:0001732">
    <property type="term" value="P:formation of cytoplasmic translation initiation complex"/>
    <property type="evidence" value="ECO:0007669"/>
    <property type="project" value="UniProtKB-UniRule"/>
</dbReference>
<dbReference type="Pfam" id="PF04825">
    <property type="entry name" value="Rad21_Rec8_N"/>
    <property type="match status" value="1"/>
</dbReference>
<dbReference type="InterPro" id="IPR049589">
    <property type="entry name" value="NXP1_M-like"/>
</dbReference>
<dbReference type="InterPro" id="IPR027524">
    <property type="entry name" value="eIF3h"/>
</dbReference>
<dbReference type="GO" id="GO:0033290">
    <property type="term" value="C:eukaryotic 48S preinitiation complex"/>
    <property type="evidence" value="ECO:0007669"/>
    <property type="project" value="UniProtKB-UniRule"/>
</dbReference>
<feature type="compositionally biased region" description="Low complexity" evidence="12">
    <location>
        <begin position="977"/>
        <end position="986"/>
    </location>
</feature>
<dbReference type="PROSITE" id="PS50249">
    <property type="entry name" value="MPN"/>
    <property type="match status" value="1"/>
</dbReference>
<dbReference type="InterPro" id="IPR045810">
    <property type="entry name" value="eIF3h_C"/>
</dbReference>
<evidence type="ECO:0000256" key="10">
    <source>
        <dbReference type="ARBA" id="ARBA00057041"/>
    </source>
</evidence>
<dbReference type="InterPro" id="IPR023093">
    <property type="entry name" value="ScpA-like_C"/>
</dbReference>
<keyword evidence="7" id="KW-0159">Chromosome partition</keyword>
<evidence type="ECO:0000259" key="13">
    <source>
        <dbReference type="PROSITE" id="PS50249"/>
    </source>
</evidence>
<dbReference type="PANTHER" id="PTHR12585:SF71">
    <property type="entry name" value="DOUBLE-STRAND-BREAK REPAIR PROTEIN RAD21 HOMOLOG-RELATED"/>
    <property type="match status" value="1"/>
</dbReference>
<evidence type="ECO:0000256" key="3">
    <source>
        <dbReference type="ARBA" id="ARBA00009870"/>
    </source>
</evidence>
<comment type="caution">
    <text evidence="14">The sequence shown here is derived from an EMBL/GenBank/DDBJ whole genome shotgun (WGS) entry which is preliminary data.</text>
</comment>
<dbReference type="SUPFAM" id="SSF46785">
    <property type="entry name" value="Winged helix' DNA-binding domain"/>
    <property type="match status" value="1"/>
</dbReference>
<keyword evidence="15" id="KW-1185">Reference proteome</keyword>
<evidence type="ECO:0000256" key="12">
    <source>
        <dbReference type="SAM" id="MobiDB-lite"/>
    </source>
</evidence>
<evidence type="ECO:0000256" key="11">
    <source>
        <dbReference type="HAMAP-Rule" id="MF_03007"/>
    </source>
</evidence>
<dbReference type="SMART" id="SM00232">
    <property type="entry name" value="JAB_MPN"/>
    <property type="match status" value="1"/>
</dbReference>
<dbReference type="InterPro" id="IPR036390">
    <property type="entry name" value="WH_DNA-bd_sf"/>
</dbReference>
<dbReference type="GO" id="GO:0007062">
    <property type="term" value="P:sister chromatid cohesion"/>
    <property type="evidence" value="ECO:0007669"/>
    <property type="project" value="InterPro"/>
</dbReference>
<feature type="region of interest" description="Disordered" evidence="12">
    <location>
        <begin position="514"/>
        <end position="561"/>
    </location>
</feature>
<dbReference type="GO" id="GO:0008278">
    <property type="term" value="C:cohesin complex"/>
    <property type="evidence" value="ECO:0007669"/>
    <property type="project" value="InterPro"/>
</dbReference>
<dbReference type="GO" id="GO:0016282">
    <property type="term" value="C:eukaryotic 43S preinitiation complex"/>
    <property type="evidence" value="ECO:0007669"/>
    <property type="project" value="UniProtKB-UniRule"/>
</dbReference>
<dbReference type="AlphaFoldDB" id="A0AAD9E6M4"/>
<dbReference type="InterPro" id="IPR039781">
    <property type="entry name" value="Rad21/Rec8-like"/>
</dbReference>
<dbReference type="GO" id="GO:0008237">
    <property type="term" value="F:metallopeptidase activity"/>
    <property type="evidence" value="ECO:0007669"/>
    <property type="project" value="InterPro"/>
</dbReference>
<dbReference type="Gene3D" id="1.10.10.580">
    <property type="entry name" value="Structural maintenance of chromosome 1. Chain E"/>
    <property type="match status" value="1"/>
</dbReference>
<feature type="region of interest" description="Disordered" evidence="12">
    <location>
        <begin position="448"/>
        <end position="490"/>
    </location>
</feature>
<dbReference type="GO" id="GO:0003743">
    <property type="term" value="F:translation initiation factor activity"/>
    <property type="evidence" value="ECO:0007669"/>
    <property type="project" value="UniProtKB-UniRule"/>
</dbReference>
<feature type="domain" description="MPN" evidence="13">
    <location>
        <begin position="745"/>
        <end position="879"/>
    </location>
</feature>
<accession>A0AAD9E6M4</accession>
<comment type="subunit">
    <text evidence="11">Component of the eukaryotic translation initiation factor 3 (eIF-3) complex, which is composed of 13 subunits: EIF3A, EIF3B, EIF3C, EIF3D, EIF3E, EIF3F, EIF3G, EIF3H, EIF3I, EIF3J, EIF3K, EIF3L and EIF3M.</text>
</comment>
<dbReference type="FunFam" id="3.40.140.10:FF:000020">
    <property type="entry name" value="Eukaryotic translation initiation factor 3 subunit H"/>
    <property type="match status" value="1"/>
</dbReference>
<dbReference type="InterPro" id="IPR006909">
    <property type="entry name" value="Rad21/Rec8_C_eu"/>
</dbReference>
<dbReference type="Pfam" id="PF01398">
    <property type="entry name" value="JAB"/>
    <property type="match status" value="1"/>
</dbReference>
<comment type="function">
    <text evidence="10">Component of the eukaryotic translation initiation factor 3 (eIF-3) complex, which is required for several steps in the initiation of protein synthesis. The eIF-3 complex associates with the 40S ribosome and facilitates the recruitment of eIF-1, eIF-1A, eIF-2:GTP:methionyl-tRNAi and eIF-5 to form the 43S pre-initiation complex (43S PIC). The eIF-3 complex stimulates mRNA recruitment to the 43S PIC and scanning of the mRNA for AUG recognition. The eIF-3 complex is also required for disassembly and recycling of post-termination ribosomal complexes and subsequently prevents premature joining of the 40S and 60S ribosomal subunits prior to initiation. The eIF-3 complex specifically targets and initiates translation of a subset of mRNAs involved in cell proliferation, including cell cycling, differentiation and apoptosis, and uses different modes of RNA stem-loop binding to exert either translational activation or repression.</text>
</comment>
<dbReference type="InterPro" id="IPR037518">
    <property type="entry name" value="MPN"/>
</dbReference>
<comment type="subcellular location">
    <subcellularLocation>
        <location evidence="2">Chromosome</location>
    </subcellularLocation>
    <subcellularLocation>
        <location evidence="11">Cytoplasm</location>
    </subcellularLocation>
    <subcellularLocation>
        <location evidence="1">Nucleus</location>
    </subcellularLocation>
</comment>
<organism evidence="14 15">
    <name type="scientific">Electrophorus voltai</name>
    <dbReference type="NCBI Taxonomy" id="2609070"/>
    <lineage>
        <taxon>Eukaryota</taxon>
        <taxon>Metazoa</taxon>
        <taxon>Chordata</taxon>
        <taxon>Craniata</taxon>
        <taxon>Vertebrata</taxon>
        <taxon>Euteleostomi</taxon>
        <taxon>Actinopterygii</taxon>
        <taxon>Neopterygii</taxon>
        <taxon>Teleostei</taxon>
        <taxon>Ostariophysi</taxon>
        <taxon>Gymnotiformes</taxon>
        <taxon>Gymnotoidei</taxon>
        <taxon>Gymnotidae</taxon>
        <taxon>Electrophorus</taxon>
    </lineage>
</organism>
<evidence type="ECO:0000256" key="7">
    <source>
        <dbReference type="ARBA" id="ARBA00022829"/>
    </source>
</evidence>
<sequence length="1058" mass="118787">MFYAHFVLSKRGPLAKIWLAAHWDKKLTKAHVFECNLESSVESIISPKVKMALRTSGHLLLGVVRIYHRKAKYLLADCNEAFIKIKMAFRPGVVDLPEDNREAAYNAITLPEEFHDFDQPLPDLDDIDVAQQFTLNQSRVEEITMREEVGSLSIMADNDFGDFGMDDRGIMREESAFEVDIIHGSSASNLLLEAEPGPAHLPDKSTNLGYDDFGENNLENSDGGILVDKLLSSDGGGGIFDDPPAITDSVMMPPEHGDDDDDDFDNLSPAGAPDSPDLGPVDPLPNTTDQTEQTTLVPNVEEAFALEPIDITVKETKAKRKRKLIVDSLKELDSKTIRAQLSDYSDIVTTLDLAPPTKKLMMWKETGGVEKLFSLPAQPLWNGRLLKMFTRCLTPLVPDELRKRRHGGEADSLEEFLRELENPEVPREEQPCLRGDVIDQTILEEPSVLQASSIEGSRTTLDETLMPPPPRQRPVKRKSQEPEPTLPSMAMLDQSLPPVEQTGLTQQLDVPQVELPPEESASLSRLAPELDLLGEKSKDKEDSEEEEEIEGQGGDQDQEERRWNKRTQQMLHGLQRVMAKTGVQSISLLELCKNNNRKQAAAKFYSFLVLKKQQAVDLSQYLYPGNTCPVLMATMAARKEPVAPAPCSLDSQVKRIQIDGLTGTLVGHGDREVTVVLSGALRRDIRSHMTLLCRPFNSGQQALDLRLKGSGRQSSLTASPRRGSSAGPISPAGPWATRTGLLSRPSSDLKVVLKIIKHYQEEGQGSEVVQGVLLGLVVDDRLEITNCFPFPQHTEDDADFDEVQYQMEMMRSLRHVNIDHLHVGWYQSTYYGSFVSRALLDSQFSYQHAIEESVVLIYDPLKTAQGSLCLKAYRLTPKLMEICKEKDFSPEGLKKANIGYEHMFEEVPIVIKNSHLMNVLMWELEEKSTMADKHELLSLSSSNHLEKSLQLLMDRVDEMSQEIVKYNSYCRNLSKQQQQKHQYLQRRQQENAQRQSRGEPPLPEEDISKMFKPPPPPPRMDTLLIAGQINNYCQNVKEFTSQNLGKLFMAQALQHPSS</sequence>
<protein>
    <recommendedName>
        <fullName evidence="11">Eukaryotic translation initiation factor 3 subunit H</fullName>
        <shortName evidence="11">eIF3h</shortName>
    </recommendedName>
    <alternativeName>
        <fullName evidence="11">Eukaryotic translation initiation factor 3 subunit 3</fullName>
    </alternativeName>
    <alternativeName>
        <fullName evidence="11">eIF-3 gamma</fullName>
    </alternativeName>
    <alternativeName>
        <fullName evidence="11">eIF3 p40 subunit</fullName>
    </alternativeName>
</protein>
<feature type="region of interest" description="Disordered" evidence="12">
    <location>
        <begin position="977"/>
        <end position="1021"/>
    </location>
</feature>
<evidence type="ECO:0000256" key="6">
    <source>
        <dbReference type="ARBA" id="ARBA00022540"/>
    </source>
</evidence>
<evidence type="ECO:0000313" key="14">
    <source>
        <dbReference type="EMBL" id="KAK1806359.1"/>
    </source>
</evidence>
<dbReference type="Pfam" id="PF19445">
    <property type="entry name" value="eIF3h_C"/>
    <property type="match status" value="1"/>
</dbReference>
<dbReference type="InterPro" id="IPR000555">
    <property type="entry name" value="JAMM/MPN+_dom"/>
</dbReference>
<keyword evidence="9" id="KW-0539">Nucleus</keyword>
<dbReference type="GO" id="GO:0005634">
    <property type="term" value="C:nucleus"/>
    <property type="evidence" value="ECO:0007669"/>
    <property type="project" value="UniProtKB-SubCell"/>
</dbReference>
<keyword evidence="5 11" id="KW-0963">Cytoplasm</keyword>
<evidence type="ECO:0000256" key="5">
    <source>
        <dbReference type="ARBA" id="ARBA00022490"/>
    </source>
</evidence>
<reference evidence="14" key="1">
    <citation type="submission" date="2023-03" db="EMBL/GenBank/DDBJ databases">
        <title>Electrophorus voltai genome.</title>
        <authorList>
            <person name="Bian C."/>
        </authorList>
    </citation>
    <scope>NUCLEOTIDE SEQUENCE</scope>
    <source>
        <strain evidence="14">CB-2022</strain>
        <tissue evidence="14">Muscle</tissue>
    </source>
</reference>
<evidence type="ECO:0000256" key="2">
    <source>
        <dbReference type="ARBA" id="ARBA00004286"/>
    </source>
</evidence>
<feature type="region of interest" description="Disordered" evidence="12">
    <location>
        <begin position="237"/>
        <end position="292"/>
    </location>
</feature>
<dbReference type="Proteomes" id="UP001239994">
    <property type="component" value="Unassembled WGS sequence"/>
</dbReference>
<evidence type="ECO:0000256" key="1">
    <source>
        <dbReference type="ARBA" id="ARBA00004123"/>
    </source>
</evidence>
<keyword evidence="4" id="KW-0158">Chromosome</keyword>
<dbReference type="HAMAP" id="MF_03007">
    <property type="entry name" value="eIF3h"/>
    <property type="match status" value="1"/>
</dbReference>